<name>F4G151_METCR</name>
<dbReference type="PATRIC" id="fig|1006006.8.peg.637"/>
<dbReference type="RefSeq" id="WP_013737239.1">
    <property type="nucleotide sequence ID" value="NC_015435.1"/>
</dbReference>
<gene>
    <name evidence="1" type="ordered locus">Mcup_0636</name>
</gene>
<dbReference type="OrthoDB" id="34524at2157"/>
<dbReference type="HOGENOM" id="CLU_173769_0_0_2"/>
<sequence length="89" mass="10321">MVKLVNWRKASSMEQKMNINLILKSSSADIIIIPLSRCKFVEYIKTTDLDTMKPLIIRLEKKKSLIKELKKLEKENFEVLIVIPSLTST</sequence>
<dbReference type="KEGG" id="mcn:Mcup_0636"/>
<dbReference type="AlphaFoldDB" id="F4G151"/>
<dbReference type="Proteomes" id="UP000007812">
    <property type="component" value="Chromosome"/>
</dbReference>
<evidence type="ECO:0000313" key="2">
    <source>
        <dbReference type="Proteomes" id="UP000007812"/>
    </source>
</evidence>
<dbReference type="GeneID" id="10492827"/>
<dbReference type="eggNOG" id="arCOG10438">
    <property type="taxonomic scope" value="Archaea"/>
</dbReference>
<proteinExistence type="predicted"/>
<evidence type="ECO:0000313" key="1">
    <source>
        <dbReference type="EMBL" id="AEB94741.1"/>
    </source>
</evidence>
<dbReference type="EMBL" id="CP002656">
    <property type="protein sequence ID" value="AEB94741.1"/>
    <property type="molecule type" value="Genomic_DNA"/>
</dbReference>
<protein>
    <submittedName>
        <fullName evidence="1">Uncharacterized protein</fullName>
    </submittedName>
</protein>
<reference evidence="1 2" key="1">
    <citation type="journal article" date="2011" name="J. Bacteriol.">
        <title>Complete genome sequence of Metallosphaera cuprina, a metal sulfide-oxidizing archaeon from a hot spring.</title>
        <authorList>
            <person name="Liu L.J."/>
            <person name="You X.Y."/>
            <person name="Zheng H."/>
            <person name="Wang S."/>
            <person name="Jiang C.Y."/>
            <person name="Liu S.J."/>
        </authorList>
    </citation>
    <scope>NUCLEOTIDE SEQUENCE [LARGE SCALE GENOMIC DNA]</scope>
    <source>
        <strain evidence="1 2">Ar-4</strain>
    </source>
</reference>
<keyword evidence="2" id="KW-1185">Reference proteome</keyword>
<accession>F4G151</accession>
<organism evidence="1 2">
    <name type="scientific">Metallosphaera cuprina (strain Ar-4)</name>
    <dbReference type="NCBI Taxonomy" id="1006006"/>
    <lineage>
        <taxon>Archaea</taxon>
        <taxon>Thermoproteota</taxon>
        <taxon>Thermoprotei</taxon>
        <taxon>Sulfolobales</taxon>
        <taxon>Sulfolobaceae</taxon>
        <taxon>Metallosphaera</taxon>
    </lineage>
</organism>